<keyword evidence="2" id="KW-1185">Reference proteome</keyword>
<reference evidence="1 2" key="1">
    <citation type="journal article" date="2018" name="New Phytol.">
        <title>Phylogenomics of Endogonaceae and evolution of mycorrhizas within Mucoromycota.</title>
        <authorList>
            <person name="Chang Y."/>
            <person name="Desiro A."/>
            <person name="Na H."/>
            <person name="Sandor L."/>
            <person name="Lipzen A."/>
            <person name="Clum A."/>
            <person name="Barry K."/>
            <person name="Grigoriev I.V."/>
            <person name="Martin F.M."/>
            <person name="Stajich J.E."/>
            <person name="Smith M.E."/>
            <person name="Bonito G."/>
            <person name="Spatafora J.W."/>
        </authorList>
    </citation>
    <scope>NUCLEOTIDE SEQUENCE [LARGE SCALE GENOMIC DNA]</scope>
    <source>
        <strain evidence="1 2">GMNB39</strain>
    </source>
</reference>
<gene>
    <name evidence="1" type="ORF">BC936DRAFT_142428</name>
</gene>
<proteinExistence type="predicted"/>
<accession>A0A433DFA9</accession>
<sequence>MRGGLLGEDGPARNVQHCELRVSNVKVRNEIQGLLHKPPKSIGEIPIGEISIGEIPNGEIPVGEIPIGEIPFAENAPYGHP</sequence>
<dbReference type="Proteomes" id="UP000268093">
    <property type="component" value="Unassembled WGS sequence"/>
</dbReference>
<organism evidence="1 2">
    <name type="scientific">Jimgerdemannia flammicorona</name>
    <dbReference type="NCBI Taxonomy" id="994334"/>
    <lineage>
        <taxon>Eukaryota</taxon>
        <taxon>Fungi</taxon>
        <taxon>Fungi incertae sedis</taxon>
        <taxon>Mucoromycota</taxon>
        <taxon>Mucoromycotina</taxon>
        <taxon>Endogonomycetes</taxon>
        <taxon>Endogonales</taxon>
        <taxon>Endogonaceae</taxon>
        <taxon>Jimgerdemannia</taxon>
    </lineage>
</organism>
<dbReference type="EMBL" id="RBNI01002268">
    <property type="protein sequence ID" value="RUP49475.1"/>
    <property type="molecule type" value="Genomic_DNA"/>
</dbReference>
<dbReference type="AlphaFoldDB" id="A0A433DFA9"/>
<evidence type="ECO:0000313" key="1">
    <source>
        <dbReference type="EMBL" id="RUP49475.1"/>
    </source>
</evidence>
<name>A0A433DFA9_9FUNG</name>
<comment type="caution">
    <text evidence="1">The sequence shown here is derived from an EMBL/GenBank/DDBJ whole genome shotgun (WGS) entry which is preliminary data.</text>
</comment>
<evidence type="ECO:0000313" key="2">
    <source>
        <dbReference type="Proteomes" id="UP000268093"/>
    </source>
</evidence>
<protein>
    <submittedName>
        <fullName evidence="1">Uncharacterized protein</fullName>
    </submittedName>
</protein>